<evidence type="ECO:0000313" key="3">
    <source>
        <dbReference type="Proteomes" id="UP001209878"/>
    </source>
</evidence>
<evidence type="ECO:0000313" key="2">
    <source>
        <dbReference type="EMBL" id="KAK2186869.1"/>
    </source>
</evidence>
<feature type="domain" description="MyTH4" evidence="1">
    <location>
        <begin position="1"/>
        <end position="251"/>
    </location>
</feature>
<evidence type="ECO:0000259" key="1">
    <source>
        <dbReference type="PROSITE" id="PS51016"/>
    </source>
</evidence>
<dbReference type="Proteomes" id="UP001209878">
    <property type="component" value="Unassembled WGS sequence"/>
</dbReference>
<dbReference type="EMBL" id="JAODUO010000185">
    <property type="protein sequence ID" value="KAK2186869.1"/>
    <property type="molecule type" value="Genomic_DNA"/>
</dbReference>
<dbReference type="Pfam" id="PF00784">
    <property type="entry name" value="MyTH4"/>
    <property type="match status" value="1"/>
</dbReference>
<sequence length="398" mass="45997">MKYLTIVSQYTLYGCTKIFAHYRGVWPYGIESVLAFSHTGIRFVSMQEGRVVCDMYYAEVETILLQERYDEYHVIIQLRNCVAQDKQKVYMFECLELDEVASAIEYHSPRLAGWVTLSGRYCRFGHQDDDIDMDMQCSRWLFSKVPFKTSLMHFNSHELEDLIKQTTDSHADMPEKACIRYWHLMTMAACVMLPSNQFVFTYLILHLKRYSVQRNTDIGKYAYFCIKSMCRTYELRGRKFPPSQREISFVTNRSVMRILPRHIRELIQVPEIATVHKLCLGMSPIAANIACLHILSQWPLYGATFYEVTVSGRSLNTAENISVTYLYKEITHTDVTSKMLTFSIGHGSTAPSLVFHTAEVRGCCRAVLEQCVMLGFTGAVCAPRVVPWDWRGFVLPYP</sequence>
<dbReference type="InterPro" id="IPR000857">
    <property type="entry name" value="MyTH4_dom"/>
</dbReference>
<reference evidence="2" key="1">
    <citation type="journal article" date="2023" name="Mol. Biol. Evol.">
        <title>Third-Generation Sequencing Reveals the Adaptive Role of the Epigenome in Three Deep-Sea Polychaetes.</title>
        <authorList>
            <person name="Perez M."/>
            <person name="Aroh O."/>
            <person name="Sun Y."/>
            <person name="Lan Y."/>
            <person name="Juniper S.K."/>
            <person name="Young C.R."/>
            <person name="Angers B."/>
            <person name="Qian P.Y."/>
        </authorList>
    </citation>
    <scope>NUCLEOTIDE SEQUENCE</scope>
    <source>
        <strain evidence="2">R07B-5</strain>
    </source>
</reference>
<accession>A0AAD9P298</accession>
<protein>
    <recommendedName>
        <fullName evidence="1">MyTH4 domain-containing protein</fullName>
    </recommendedName>
</protein>
<organism evidence="2 3">
    <name type="scientific">Ridgeia piscesae</name>
    <name type="common">Tubeworm</name>
    <dbReference type="NCBI Taxonomy" id="27915"/>
    <lineage>
        <taxon>Eukaryota</taxon>
        <taxon>Metazoa</taxon>
        <taxon>Spiralia</taxon>
        <taxon>Lophotrochozoa</taxon>
        <taxon>Annelida</taxon>
        <taxon>Polychaeta</taxon>
        <taxon>Sedentaria</taxon>
        <taxon>Canalipalpata</taxon>
        <taxon>Sabellida</taxon>
        <taxon>Siboglinidae</taxon>
        <taxon>Ridgeia</taxon>
    </lineage>
</organism>
<keyword evidence="3" id="KW-1185">Reference proteome</keyword>
<dbReference type="InterPro" id="IPR038185">
    <property type="entry name" value="MyTH4_dom_sf"/>
</dbReference>
<dbReference type="PROSITE" id="PS51016">
    <property type="entry name" value="MYTH4"/>
    <property type="match status" value="1"/>
</dbReference>
<gene>
    <name evidence="2" type="ORF">NP493_185g00004</name>
</gene>
<dbReference type="PROSITE" id="PS51257">
    <property type="entry name" value="PROKAR_LIPOPROTEIN"/>
    <property type="match status" value="1"/>
</dbReference>
<dbReference type="Gene3D" id="1.25.40.530">
    <property type="entry name" value="MyTH4 domain"/>
    <property type="match status" value="1"/>
</dbReference>
<name>A0AAD9P298_RIDPI</name>
<dbReference type="InterPro" id="IPR051724">
    <property type="entry name" value="Actin_motor_Myosin"/>
</dbReference>
<dbReference type="AlphaFoldDB" id="A0AAD9P298"/>
<proteinExistence type="predicted"/>
<dbReference type="PANTHER" id="PTHR46049">
    <property type="entry name" value="AGAP003327-PA"/>
    <property type="match status" value="1"/>
</dbReference>
<dbReference type="GO" id="GO:0005856">
    <property type="term" value="C:cytoskeleton"/>
    <property type="evidence" value="ECO:0007669"/>
    <property type="project" value="InterPro"/>
</dbReference>
<dbReference type="PANTHER" id="PTHR46049:SF3">
    <property type="entry name" value="MYOSIN VIIA"/>
    <property type="match status" value="1"/>
</dbReference>
<comment type="caution">
    <text evidence="2">The sequence shown here is derived from an EMBL/GenBank/DDBJ whole genome shotgun (WGS) entry which is preliminary data.</text>
</comment>